<dbReference type="RefSeq" id="WP_216713653.1">
    <property type="nucleotide sequence ID" value="NZ_JACVEL010000002.1"/>
</dbReference>
<sequence length="1539" mass="173185">MKHFISLLFIATVFSGFGQTYSADRAKFIKEFQSALTPYGKGEHSRFIKEELTVILLQSSEFPDRYFTNMITTCNALAAKRFDTYPDIYNYVYSVYSLVKNKQSESSYNAYQSTIDKLLESRNPKRFTDFAESAAGFFYEGKLAGKSNFEWYYEGGKYEFKYDDKPYIELTDGNLICRAVDIAGSSKKNTKYSDSIVIYKTSGTYDPGLQKWEGKGGTITWEKVNLSKAETYAQIGKFQLSMKNTNLNIDSVKLKTPYFNELLDGSLSDRAFKINREEDKIFPQFLSYKTNLKINNIKPNVNYEGAFSMKGAKFVGAGVKNIPAKITIVKNAKPFVITQASEIYITDKQVYCNGGRSSIILNTGDSITHPSINFSYLYADGILEFSRSSSGIGQAPFSDSYHKLDYYVPKLVLSEKENMIQYTYEKGTSQEQRIARFESVDYYDGQLYDKLQGLSSTHPLVAISKYTYKYDKYELSEGECATALGGTLEQMRPMMLQLANYGFISYDTDNKKVIINQKLENFVQGKAGKKDYDNIILVSDFRPKELKGYSEEEIKNNASLQQIRENYKKQNEMRRTLENFGSFNLGTMDIDLVGVDNITLSEKQNMHIFPKDNKVKVKRNRDLEFSGWINAGKAEINTISANYNYNENKVNLLKTETTVLRVQPRSAEHGTAGIAMNSTISGIVGDIVVDLPSNRSGNKVDATTAVYPILSVKNATKVFYNSKDLYGGAYDSTRFYYALQPFVIDSIDNFNDKTLRLKGELVSAGIFPTIKEDLKVMPDYSFGFSTASPKEGFNFYGTGAKYDNKVMLSGNGLQGAGTINFVKSTSVSKNLFTFLPDSTVGIVTFVNQAVQNGVQFPDAKCEEAYMTYIPKKDILKASSTPRNDISYFENEAKLRGTTYVTPKGMKGKGLMTFNNATIVSDGFVYEWKDLYADTSSFNLKNESREEGEAPLIFETNNVKSHVSFKDRKGIFNSNKGESRVDFPVNQYMCKMDMFTWFMDRETIEMEKKVAKDIAIDTGVDLVGPNFFSTHPKQDSLQFRAPKARLDMKAKTIYCSEVEYVDIADARIYPDSMKLNIRKKAEMDQLKNATIVANYITKYHKFERSTVNITARRAYKGSGEYPYYDKDSVPTYIVMDAIGLDTSYQTIATGKIDQNKGFKLSDEFDYYGNLTVKAASPEILFSGATRINHNCSKFERNWLAFTSSVDPKNIQIPVTNNMKNLDGQPISAGIVWRDSPNVDSIELYPTFLSALTNATDPVVITSSGVLTYDFGSKEFQIAPKEKLINRSEKGNFLALNTETCSMFGEGIVSLGMDHGDVSVKTVGTVDYNQKSGAIHFNLTAKFDMPLDKSVFKDIPDKINATEGLNPMDFATNTLKSAITMWGSQAEADKLQEDFTIKGEIKKIPASLESAITITGLRMSYYSQPTLNNFKGLITNVESAILVNMFEKPVMKYVPFRAFFQQKFSGAGGDWFALLIDVPGGKDYFFNYSMGKKEGIMDIMTGDTELTAAISALKDDKRKTKNFLYQLGQGGLKTVFNNLFK</sequence>
<protein>
    <submittedName>
        <fullName evidence="1">Uncharacterized protein</fullName>
    </submittedName>
</protein>
<keyword evidence="2" id="KW-1185">Reference proteome</keyword>
<reference evidence="1" key="1">
    <citation type="submission" date="2020-09" db="EMBL/GenBank/DDBJ databases">
        <title>Taishania pollutisoli gen. nov., sp. nov., Isolated from Tetrabromobisphenol A-Contaminated Soil.</title>
        <authorList>
            <person name="Chen Q."/>
        </authorList>
    </citation>
    <scope>NUCLEOTIDE SEQUENCE</scope>
    <source>
        <strain evidence="1">CZZ-1</strain>
    </source>
</reference>
<evidence type="ECO:0000313" key="2">
    <source>
        <dbReference type="Proteomes" id="UP000652681"/>
    </source>
</evidence>
<gene>
    <name evidence="1" type="ORF">H9Y05_04950</name>
</gene>
<comment type="caution">
    <text evidence="1">The sequence shown here is derived from an EMBL/GenBank/DDBJ whole genome shotgun (WGS) entry which is preliminary data.</text>
</comment>
<evidence type="ECO:0000313" key="1">
    <source>
        <dbReference type="EMBL" id="MBC9811819.1"/>
    </source>
</evidence>
<dbReference type="EMBL" id="JACVEL010000002">
    <property type="protein sequence ID" value="MBC9811819.1"/>
    <property type="molecule type" value="Genomic_DNA"/>
</dbReference>
<dbReference type="Proteomes" id="UP000652681">
    <property type="component" value="Unassembled WGS sequence"/>
</dbReference>
<organism evidence="1 2">
    <name type="scientific">Taishania pollutisoli</name>
    <dbReference type="NCBI Taxonomy" id="2766479"/>
    <lineage>
        <taxon>Bacteria</taxon>
        <taxon>Pseudomonadati</taxon>
        <taxon>Bacteroidota</taxon>
        <taxon>Flavobacteriia</taxon>
        <taxon>Flavobacteriales</taxon>
        <taxon>Crocinitomicaceae</taxon>
        <taxon>Taishania</taxon>
    </lineage>
</organism>
<name>A0A8J6PHU1_9FLAO</name>
<proteinExistence type="predicted"/>
<accession>A0A8J6PHU1</accession>